<feature type="non-terminal residue" evidence="2">
    <location>
        <position position="229"/>
    </location>
</feature>
<organism evidence="2 3">
    <name type="scientific">Striga asiatica</name>
    <name type="common">Asiatic witchweed</name>
    <name type="synonym">Buchnera asiatica</name>
    <dbReference type="NCBI Taxonomy" id="4170"/>
    <lineage>
        <taxon>Eukaryota</taxon>
        <taxon>Viridiplantae</taxon>
        <taxon>Streptophyta</taxon>
        <taxon>Embryophyta</taxon>
        <taxon>Tracheophyta</taxon>
        <taxon>Spermatophyta</taxon>
        <taxon>Magnoliopsida</taxon>
        <taxon>eudicotyledons</taxon>
        <taxon>Gunneridae</taxon>
        <taxon>Pentapetalae</taxon>
        <taxon>asterids</taxon>
        <taxon>lamiids</taxon>
        <taxon>Lamiales</taxon>
        <taxon>Orobanchaceae</taxon>
        <taxon>Buchnereae</taxon>
        <taxon>Striga</taxon>
    </lineage>
</organism>
<gene>
    <name evidence="2" type="ORF">STAS_23930</name>
</gene>
<dbReference type="Proteomes" id="UP000325081">
    <property type="component" value="Unassembled WGS sequence"/>
</dbReference>
<keyword evidence="3" id="KW-1185">Reference proteome</keyword>
<name>A0A5A7QNC6_STRAF</name>
<feature type="region of interest" description="Disordered" evidence="1">
    <location>
        <begin position="197"/>
        <end position="229"/>
    </location>
</feature>
<sequence>LFHKADSREYYLQYCTRDACPSESETTVEKNIDELEAEEGETSRVENADSVESEDNIVVDDSQCDNVGFQNKDDEDFENDTTIGGSEDVQDLNSTLDKLTVLTLKQATEESISDFTDHLDTPVQLKKDEHNVVEVVQLETENAAYIIVDSNFIDHSEIYRLEPRKQYPQYGRFQRYHFLDHLLSIYDSKDDLSIYGSEDEDEELKGEDEREEEVEDEEIGCFRNKKNYT</sequence>
<protein>
    <submittedName>
        <fullName evidence="2">Uncharacterized protein</fullName>
    </submittedName>
</protein>
<evidence type="ECO:0000256" key="1">
    <source>
        <dbReference type="SAM" id="MobiDB-lite"/>
    </source>
</evidence>
<feature type="non-terminal residue" evidence="2">
    <location>
        <position position="1"/>
    </location>
</feature>
<feature type="compositionally biased region" description="Acidic residues" evidence="1">
    <location>
        <begin position="197"/>
        <end position="219"/>
    </location>
</feature>
<dbReference type="EMBL" id="BKCP01007660">
    <property type="protein sequence ID" value="GER46863.1"/>
    <property type="molecule type" value="Genomic_DNA"/>
</dbReference>
<reference evidence="3" key="1">
    <citation type="journal article" date="2019" name="Curr. Biol.">
        <title>Genome Sequence of Striga asiatica Provides Insight into the Evolution of Plant Parasitism.</title>
        <authorList>
            <person name="Yoshida S."/>
            <person name="Kim S."/>
            <person name="Wafula E.K."/>
            <person name="Tanskanen J."/>
            <person name="Kim Y.M."/>
            <person name="Honaas L."/>
            <person name="Yang Z."/>
            <person name="Spallek T."/>
            <person name="Conn C.E."/>
            <person name="Ichihashi Y."/>
            <person name="Cheong K."/>
            <person name="Cui S."/>
            <person name="Der J.P."/>
            <person name="Gundlach H."/>
            <person name="Jiao Y."/>
            <person name="Hori C."/>
            <person name="Ishida J.K."/>
            <person name="Kasahara H."/>
            <person name="Kiba T."/>
            <person name="Kim M.S."/>
            <person name="Koo N."/>
            <person name="Laohavisit A."/>
            <person name="Lee Y.H."/>
            <person name="Lumba S."/>
            <person name="McCourt P."/>
            <person name="Mortimer J.C."/>
            <person name="Mutuku J.M."/>
            <person name="Nomura T."/>
            <person name="Sasaki-Sekimoto Y."/>
            <person name="Seto Y."/>
            <person name="Wang Y."/>
            <person name="Wakatake T."/>
            <person name="Sakakibara H."/>
            <person name="Demura T."/>
            <person name="Yamaguchi S."/>
            <person name="Yoneyama K."/>
            <person name="Manabe R.I."/>
            <person name="Nelson D.C."/>
            <person name="Schulman A.H."/>
            <person name="Timko M.P."/>
            <person name="dePamphilis C.W."/>
            <person name="Choi D."/>
            <person name="Shirasu K."/>
        </authorList>
    </citation>
    <scope>NUCLEOTIDE SEQUENCE [LARGE SCALE GENOMIC DNA]</scope>
    <source>
        <strain evidence="3">cv. UVA1</strain>
    </source>
</reference>
<accession>A0A5A7QNC6</accession>
<proteinExistence type="predicted"/>
<evidence type="ECO:0000313" key="2">
    <source>
        <dbReference type="EMBL" id="GER46863.1"/>
    </source>
</evidence>
<dbReference type="AlphaFoldDB" id="A0A5A7QNC6"/>
<comment type="caution">
    <text evidence="2">The sequence shown here is derived from an EMBL/GenBank/DDBJ whole genome shotgun (WGS) entry which is preliminary data.</text>
</comment>
<evidence type="ECO:0000313" key="3">
    <source>
        <dbReference type="Proteomes" id="UP000325081"/>
    </source>
</evidence>